<evidence type="ECO:0000313" key="2">
    <source>
        <dbReference type="EMBL" id="CBH25737.1"/>
    </source>
</evidence>
<gene>
    <name evidence="2" type="ordered locus">SRM_02816</name>
</gene>
<evidence type="ECO:0000256" key="1">
    <source>
        <dbReference type="SAM" id="Phobius"/>
    </source>
</evidence>
<feature type="transmembrane region" description="Helical" evidence="1">
    <location>
        <begin position="26"/>
        <end position="45"/>
    </location>
</feature>
<proteinExistence type="predicted"/>
<keyword evidence="1" id="KW-0472">Membrane</keyword>
<name>D5HCI2_SALRM</name>
<keyword evidence="1" id="KW-1133">Transmembrane helix</keyword>
<sequence length="226" mass="24419">MGAPDFFCPPRVMQRPAFDIWTTRPVGWIAVILWAAAVGSGFVLLTSYQNAPGTPAQPPADWPAESRIEPADQGATLLVFVHPHCPCTDATMEELARLMRHVRDTVRAHAVFLRPEPVEPGWVTTSLWRRAESVTGVRPRRDPGGRETDRFGVKTSGQVLLYGPEGALQFQGGITAGRGHEGDNAGRAALRALLTGARPADTETFVFGCSMHEDGTTGCIGGMCLR</sequence>
<evidence type="ECO:0008006" key="4">
    <source>
        <dbReference type="Google" id="ProtNLM"/>
    </source>
</evidence>
<dbReference type="InterPro" id="IPR036249">
    <property type="entry name" value="Thioredoxin-like_sf"/>
</dbReference>
<dbReference type="HOGENOM" id="CLU_118579_0_0_10"/>
<protein>
    <recommendedName>
        <fullName evidence="4">RedB protein</fullName>
    </recommendedName>
</protein>
<dbReference type="SUPFAM" id="SSF52833">
    <property type="entry name" value="Thioredoxin-like"/>
    <property type="match status" value="1"/>
</dbReference>
<evidence type="ECO:0000313" key="3">
    <source>
        <dbReference type="Proteomes" id="UP000000933"/>
    </source>
</evidence>
<reference evidence="3" key="2">
    <citation type="submission" date="2010-04" db="EMBL/GenBank/DDBJ databases">
        <title>Genome sequence of Salinibacter ruber M8.</title>
        <authorList>
            <consortium name="Genoscope"/>
        </authorList>
    </citation>
    <scope>NUCLEOTIDE SEQUENCE [LARGE SCALE GENOMIC DNA]</scope>
    <source>
        <strain evidence="3">M8</strain>
    </source>
</reference>
<dbReference type="Gene3D" id="3.40.30.10">
    <property type="entry name" value="Glutaredoxin"/>
    <property type="match status" value="1"/>
</dbReference>
<reference evidence="2 3" key="1">
    <citation type="journal article" date="2010" name="ISME J.">
        <title>Fine-scale evolution: genomic, phenotypic and ecological differentiation in two coexisting Salinibacter ruber strains.</title>
        <authorList>
            <person name="Pena A."/>
            <person name="Teeling H."/>
            <person name="Huerta-Cepas J."/>
            <person name="Santos F."/>
            <person name="Yarza P."/>
            <person name="Brito-Echeverria J."/>
            <person name="Lucio M."/>
            <person name="Schmitt-Kopplin P."/>
            <person name="Meseguer I."/>
            <person name="Schenowitz C."/>
            <person name="Dossat C."/>
            <person name="Barbe V."/>
            <person name="Dopazo J."/>
            <person name="Rossello-Mora R."/>
            <person name="Schuler M."/>
            <person name="Glockner F.O."/>
            <person name="Amann R."/>
            <person name="Gabaldon T."/>
            <person name="Anton J."/>
        </authorList>
    </citation>
    <scope>NUCLEOTIDE SEQUENCE [LARGE SCALE GENOMIC DNA]</scope>
    <source>
        <strain evidence="2 3">M8</strain>
    </source>
</reference>
<dbReference type="Proteomes" id="UP000000933">
    <property type="component" value="Chromosome"/>
</dbReference>
<dbReference type="KEGG" id="srm:SRM_02816"/>
<organism evidence="2 3">
    <name type="scientific">Salinibacter ruber (strain M8)</name>
    <dbReference type="NCBI Taxonomy" id="761659"/>
    <lineage>
        <taxon>Bacteria</taxon>
        <taxon>Pseudomonadati</taxon>
        <taxon>Rhodothermota</taxon>
        <taxon>Rhodothermia</taxon>
        <taxon>Rhodothermales</taxon>
        <taxon>Salinibacteraceae</taxon>
        <taxon>Salinibacter</taxon>
    </lineage>
</organism>
<dbReference type="AlphaFoldDB" id="D5HCI2"/>
<accession>D5HCI2</accession>
<dbReference type="EMBL" id="FP565814">
    <property type="protein sequence ID" value="CBH25737.1"/>
    <property type="molecule type" value="Genomic_DNA"/>
</dbReference>
<keyword evidence="1" id="KW-0812">Transmembrane</keyword>